<proteinExistence type="predicted"/>
<feature type="signal peptide" evidence="1">
    <location>
        <begin position="1"/>
        <end position="35"/>
    </location>
</feature>
<dbReference type="Proteomes" id="UP001320544">
    <property type="component" value="Chromosome"/>
</dbReference>
<organism evidence="2 3">
    <name type="scientific">Raoultibacter timonensis</name>
    <dbReference type="NCBI Taxonomy" id="1907662"/>
    <lineage>
        <taxon>Bacteria</taxon>
        <taxon>Bacillati</taxon>
        <taxon>Actinomycetota</taxon>
        <taxon>Coriobacteriia</taxon>
        <taxon>Eggerthellales</taxon>
        <taxon>Eggerthellaceae</taxon>
        <taxon>Raoultibacter</taxon>
    </lineage>
</organism>
<dbReference type="RefSeq" id="WP_102378794.1">
    <property type="nucleotide sequence ID" value="NZ_AP025564.1"/>
</dbReference>
<feature type="chain" id="PRO_5046490113" description="FMN-binding protein" evidence="1">
    <location>
        <begin position="36"/>
        <end position="347"/>
    </location>
</feature>
<name>A0ABM7WH66_9ACTN</name>
<keyword evidence="3" id="KW-1185">Reference proteome</keyword>
<dbReference type="EMBL" id="AP025564">
    <property type="protein sequence ID" value="BDE95601.1"/>
    <property type="molecule type" value="Genomic_DNA"/>
</dbReference>
<gene>
    <name evidence="2" type="ORF">CE91St30_09340</name>
</gene>
<evidence type="ECO:0008006" key="4">
    <source>
        <dbReference type="Google" id="ProtNLM"/>
    </source>
</evidence>
<evidence type="ECO:0000256" key="1">
    <source>
        <dbReference type="SAM" id="SignalP"/>
    </source>
</evidence>
<accession>A0ABM7WH66</accession>
<dbReference type="Gene3D" id="3.90.1010.20">
    <property type="match status" value="2"/>
</dbReference>
<dbReference type="InterPro" id="IPR006311">
    <property type="entry name" value="TAT_signal"/>
</dbReference>
<evidence type="ECO:0000313" key="3">
    <source>
        <dbReference type="Proteomes" id="UP001320544"/>
    </source>
</evidence>
<protein>
    <recommendedName>
        <fullName evidence="4">FMN-binding protein</fullName>
    </recommendedName>
</protein>
<keyword evidence="1" id="KW-0732">Signal</keyword>
<reference evidence="2 3" key="1">
    <citation type="submission" date="2022-01" db="EMBL/GenBank/DDBJ databases">
        <title>Novel bile acid biosynthetic pathways are enriched in the microbiome of centenarians.</title>
        <authorList>
            <person name="Sato Y."/>
            <person name="Atarashi K."/>
            <person name="Plichta R.D."/>
            <person name="Arai Y."/>
            <person name="Sasajima S."/>
            <person name="Kearney M.S."/>
            <person name="Suda W."/>
            <person name="Takeshita K."/>
            <person name="Sasaki T."/>
            <person name="Okamoto S."/>
            <person name="Skelly N.A."/>
            <person name="Okamura Y."/>
            <person name="Vlamakis H."/>
            <person name="Li Y."/>
            <person name="Tanoue T."/>
            <person name="Takei H."/>
            <person name="Nittono H."/>
            <person name="Narushima S."/>
            <person name="Irie J."/>
            <person name="Itoh H."/>
            <person name="Moriya K."/>
            <person name="Sugiura Y."/>
            <person name="Suematsu M."/>
            <person name="Moritoki N."/>
            <person name="Shibata S."/>
            <person name="Littman R.D."/>
            <person name="Fischbach A.M."/>
            <person name="Uwamino Y."/>
            <person name="Inoue T."/>
            <person name="Honda A."/>
            <person name="Hattori M."/>
            <person name="Murai T."/>
            <person name="Xavier J.R."/>
            <person name="Hirose N."/>
            <person name="Honda K."/>
        </authorList>
    </citation>
    <scope>NUCLEOTIDE SEQUENCE [LARGE SCALE GENOMIC DNA]</scope>
    <source>
        <strain evidence="2 3">CE91-St30</strain>
    </source>
</reference>
<dbReference type="PROSITE" id="PS51318">
    <property type="entry name" value="TAT"/>
    <property type="match status" value="1"/>
</dbReference>
<dbReference type="PROSITE" id="PS51257">
    <property type="entry name" value="PROKAR_LIPOPROTEIN"/>
    <property type="match status" value="1"/>
</dbReference>
<evidence type="ECO:0000313" key="2">
    <source>
        <dbReference type="EMBL" id="BDE95601.1"/>
    </source>
</evidence>
<sequence length="347" mass="35149">MNDRIMSRRTFIVAGASFSALCLGAALSGCAPSQASGSEQKPSGSAAPTEGDHAVTLHRGYASAHGDKCFTQVVVATAEDGTILAASVDDYQYMAADTDGIVAVPNSDGAFAEGYAAGMVLASKSFSNESYSASMAEKAGSTQPWLTSMQAIEASTVGKQPSELKHAGVDAVSGATLVDTPNYLAAVAEIAQNDDVIAKGTYTGDGSDLELGMILAAAHGDKCFTSAIALVQGDTIVAASIDDFQYMAAGTEGIEPVPNSDAGFGEGAAEDKVLVSKSVNSPVYSKSLKEKGGATQDWITSVDAIEDYLAGTPISSAKAPGIDAVTGATLVDTTNYAQAAIDAAKAV</sequence>